<dbReference type="InterPro" id="IPR003598">
    <property type="entry name" value="Ig_sub2"/>
</dbReference>
<keyword evidence="1" id="KW-0393">Immunoglobulin domain</keyword>
<dbReference type="GO" id="GO:0098632">
    <property type="term" value="F:cell-cell adhesion mediator activity"/>
    <property type="evidence" value="ECO:0007669"/>
    <property type="project" value="TreeGrafter"/>
</dbReference>
<feature type="domain" description="Ig-like" evidence="2">
    <location>
        <begin position="528"/>
        <end position="618"/>
    </location>
</feature>
<feature type="domain" description="Fibronectin type-III" evidence="3">
    <location>
        <begin position="1081"/>
        <end position="1174"/>
    </location>
</feature>
<comment type="caution">
    <text evidence="4">The sequence shown here is derived from an EMBL/GenBank/DDBJ whole genome shotgun (WGS) entry which is preliminary data.</text>
</comment>
<name>A0A8J2NM20_9HEXA</name>
<feature type="domain" description="Ig-like" evidence="2">
    <location>
        <begin position="627"/>
        <end position="734"/>
    </location>
</feature>
<dbReference type="Pfam" id="PF13927">
    <property type="entry name" value="Ig_3"/>
    <property type="match status" value="2"/>
</dbReference>
<proteinExistence type="predicted"/>
<feature type="domain" description="Fibronectin type-III" evidence="3">
    <location>
        <begin position="839"/>
        <end position="946"/>
    </location>
</feature>
<reference evidence="4" key="1">
    <citation type="submission" date="2021-06" db="EMBL/GenBank/DDBJ databases">
        <authorList>
            <person name="Hodson N. C."/>
            <person name="Mongue J. A."/>
            <person name="Jaron S. K."/>
        </authorList>
    </citation>
    <scope>NUCLEOTIDE SEQUENCE</scope>
</reference>
<dbReference type="Pfam" id="PF07686">
    <property type="entry name" value="V-set"/>
    <property type="match status" value="1"/>
</dbReference>
<dbReference type="GO" id="GO:0007156">
    <property type="term" value="P:homophilic cell adhesion via plasma membrane adhesion molecules"/>
    <property type="evidence" value="ECO:0007669"/>
    <property type="project" value="TreeGrafter"/>
</dbReference>
<feature type="domain" description="Fibronectin type-III" evidence="3">
    <location>
        <begin position="948"/>
        <end position="1076"/>
    </location>
</feature>
<dbReference type="GO" id="GO:0005886">
    <property type="term" value="C:plasma membrane"/>
    <property type="evidence" value="ECO:0007669"/>
    <property type="project" value="TreeGrafter"/>
</dbReference>
<evidence type="ECO:0000313" key="4">
    <source>
        <dbReference type="EMBL" id="CAG7701337.1"/>
    </source>
</evidence>
<feature type="domain" description="Ig-like" evidence="2">
    <location>
        <begin position="737"/>
        <end position="830"/>
    </location>
</feature>
<evidence type="ECO:0000259" key="2">
    <source>
        <dbReference type="PROSITE" id="PS50835"/>
    </source>
</evidence>
<gene>
    <name evidence="4" type="ORF">AFUS01_LOCUS4322</name>
</gene>
<feature type="domain" description="Fibronectin type-III" evidence="3">
    <location>
        <begin position="1178"/>
        <end position="1274"/>
    </location>
</feature>
<protein>
    <recommendedName>
        <fullName evidence="6">Down syndrome cell adhesion molecule-like protein Dscam2</fullName>
    </recommendedName>
</protein>
<feature type="domain" description="Ig-like" evidence="2">
    <location>
        <begin position="6"/>
        <end position="81"/>
    </location>
</feature>
<feature type="domain" description="Ig-like" evidence="2">
    <location>
        <begin position="121"/>
        <end position="192"/>
    </location>
</feature>
<sequence length="1417" mass="155015">MELPGPTLLERYPDPVVVHEGEPVILHCVGGYLSSSVRWEKFNGGAWLELVSFLMDKYVVKVGNSLVIVKSRRAHSGQYRCSYPKPNSSSGDVNHVEYHVRVSGDSFSVKVTINQDKSPLGASADIVCTTSSDLPVTITWYKDNNVINPGGRFRLLSNNVLQISQIQREDQGIYQCFGRKERESAQSALRLQLADSPPRLLLGFLDQTLGGPGPDISLRCVFHSGYPLPKILWTIDGFLPVPDPRIILGDHVTSHGDMISYYNVSGTRVEDGGLYSCTASNTVATVRHSARLNIYGAPWVRVVPPVVAIGGEFLEIQCPVSGYPIAGISWEKDGLKLPLNQRQRVGSNGTLTITSVERSSDGGSYICSAWDSQGRIARREIQVNVVGICPPPPTLIEKEEYVKNDKEIANPFTAPLRIAPFPEKGRVVEEERVTLVCSLSSGLGTLKWSKGPAGKHFTHEKNSPEEKKATESAAPFNVLDTDGFTSLLSIASVKPSHAGVYTCTASDAISTVARSHELTVLVPVKIEPFAFQEGLKEGARSRLVCGVSQGDLPISFSFFKDHSPLELEHDKVGFNIPNISITSLDPWSRVLQFSFLTSDHTGEYSCLASNPASQVSYTSKLLVQVGPKWSREPLDANVSRGEEVEMHCSGSGVPPPVISWFKSTVLALEWFPGDGLELKWRPVETLWPSGNVQTFHNGSLIFLEAEEHHGGQYMCKIENGIGPGESKIVQLDVNVPPYFTKTLERQSVSQGKSHEVTCEVHGDSPMSVAWMKDSNVFDSSPANRIYSLVHREGKKSRVTLVMKNLDPALDKGIYQCTANNSLGKVSQSFELWVEEKPGRPEDLRASEITSRELVLVWLPPHATPSTGSPEAFPPTQVITYLVEYSIAGDKSGFPIQRLDILGERTQVKIENLFPSSTYIFRVSGVNSAGNGPPAEIVARTLSSPPSAPPSNVRGRATANQGILISWSGVVGEMMHGVILGYRVLILSHLSNEEPRDLIVPVEGASFASSYALNESLISSQISTSKKNEMKGEASACCQFQVLALAPFTQYEIHISALNNAGEGPKSQPVLIRTLEDVPGSPVRVPSCVRLSYQSLQLSWQPPTLPNGIVNSYKVVYYPITPSSFRFAEIHQTSGLTTVLSGLMPNTNYSIHITPVNNAGESYEWTAVFCRTLEDVPSSPGDVVGYASSEKSVYLNWVPPRRPNGVLTHYTVYFRIVEGQTDAFESKRKISPSAVHFLENQLDLTRHKYVFWMTASNSKGESAPSAQIVLAPPPMVEGRVVGQSRVIEVYGGQALSLHCGVIGLPASSSVFMPMVRWTTNGGKPVPMSGNAFIKPGQNELIFVSVRKSDAGNYTCQPDPATQALVNGMVTYTLKVKGFSVTGVNVSWRYLVKGFQIVNILNKVAMNDLIAKHFQTFRL</sequence>
<dbReference type="PROSITE" id="PS50835">
    <property type="entry name" value="IG_LIKE"/>
    <property type="match status" value="9"/>
</dbReference>
<dbReference type="InterPro" id="IPR013098">
    <property type="entry name" value="Ig_I-set"/>
</dbReference>
<dbReference type="SMART" id="SM00408">
    <property type="entry name" value="IGc2"/>
    <property type="match status" value="9"/>
</dbReference>
<dbReference type="GO" id="GO:0007411">
    <property type="term" value="P:axon guidance"/>
    <property type="evidence" value="ECO:0007669"/>
    <property type="project" value="TreeGrafter"/>
</dbReference>
<dbReference type="Pfam" id="PF00041">
    <property type="entry name" value="fn3"/>
    <property type="match status" value="4"/>
</dbReference>
<dbReference type="GO" id="GO:0030424">
    <property type="term" value="C:axon"/>
    <property type="evidence" value="ECO:0007669"/>
    <property type="project" value="TreeGrafter"/>
</dbReference>
<dbReference type="Pfam" id="PF13895">
    <property type="entry name" value="Ig_2"/>
    <property type="match status" value="1"/>
</dbReference>
<evidence type="ECO:0000259" key="3">
    <source>
        <dbReference type="PROSITE" id="PS50853"/>
    </source>
</evidence>
<feature type="domain" description="Ig-like" evidence="2">
    <location>
        <begin position="411"/>
        <end position="519"/>
    </location>
</feature>
<dbReference type="SMART" id="SM00060">
    <property type="entry name" value="FN3"/>
    <property type="match status" value="4"/>
</dbReference>
<dbReference type="PANTHER" id="PTHR10075">
    <property type="entry name" value="BASIGIN RELATED"/>
    <property type="match status" value="1"/>
</dbReference>
<dbReference type="SMART" id="SM00409">
    <property type="entry name" value="IG"/>
    <property type="match status" value="9"/>
</dbReference>
<feature type="domain" description="Ig-like" evidence="2">
    <location>
        <begin position="298"/>
        <end position="382"/>
    </location>
</feature>
<organism evidence="4 5">
    <name type="scientific">Allacma fusca</name>
    <dbReference type="NCBI Taxonomy" id="39272"/>
    <lineage>
        <taxon>Eukaryota</taxon>
        <taxon>Metazoa</taxon>
        <taxon>Ecdysozoa</taxon>
        <taxon>Arthropoda</taxon>
        <taxon>Hexapoda</taxon>
        <taxon>Collembola</taxon>
        <taxon>Symphypleona</taxon>
        <taxon>Sminthuridae</taxon>
        <taxon>Allacma</taxon>
    </lineage>
</organism>
<evidence type="ECO:0000256" key="1">
    <source>
        <dbReference type="ARBA" id="ARBA00023319"/>
    </source>
</evidence>
<evidence type="ECO:0008006" key="6">
    <source>
        <dbReference type="Google" id="ProtNLM"/>
    </source>
</evidence>
<feature type="domain" description="Ig-like" evidence="2">
    <location>
        <begin position="1272"/>
        <end position="1365"/>
    </location>
</feature>
<dbReference type="Proteomes" id="UP000708208">
    <property type="component" value="Unassembled WGS sequence"/>
</dbReference>
<dbReference type="InterPro" id="IPR007110">
    <property type="entry name" value="Ig-like_dom"/>
</dbReference>
<dbReference type="InterPro" id="IPR013106">
    <property type="entry name" value="Ig_V-set"/>
</dbReference>
<evidence type="ECO:0000313" key="5">
    <source>
        <dbReference type="Proteomes" id="UP000708208"/>
    </source>
</evidence>
<dbReference type="CDD" id="cd00063">
    <property type="entry name" value="FN3"/>
    <property type="match status" value="4"/>
</dbReference>
<feature type="domain" description="Ig-like" evidence="2">
    <location>
        <begin position="198"/>
        <end position="293"/>
    </location>
</feature>
<dbReference type="InterPro" id="IPR003599">
    <property type="entry name" value="Ig_sub"/>
</dbReference>
<dbReference type="Pfam" id="PF07679">
    <property type="entry name" value="I-set"/>
    <property type="match status" value="1"/>
</dbReference>
<dbReference type="EMBL" id="CAJVCH010026858">
    <property type="protein sequence ID" value="CAG7701337.1"/>
    <property type="molecule type" value="Genomic_DNA"/>
</dbReference>
<dbReference type="OrthoDB" id="152385at2759"/>
<dbReference type="InterPro" id="IPR003961">
    <property type="entry name" value="FN3_dom"/>
</dbReference>
<accession>A0A8J2NM20</accession>
<dbReference type="PANTHER" id="PTHR10075:SF100">
    <property type="entry name" value="FASCICLIN-2"/>
    <property type="match status" value="1"/>
</dbReference>
<keyword evidence="5" id="KW-1185">Reference proteome</keyword>
<dbReference type="GO" id="GO:0070593">
    <property type="term" value="P:dendrite self-avoidance"/>
    <property type="evidence" value="ECO:0007669"/>
    <property type="project" value="TreeGrafter"/>
</dbReference>
<dbReference type="PROSITE" id="PS50853">
    <property type="entry name" value="FN3"/>
    <property type="match status" value="4"/>
</dbReference>